<evidence type="ECO:0000313" key="2">
    <source>
        <dbReference type="Proteomes" id="UP001239795"/>
    </source>
</evidence>
<dbReference type="Proteomes" id="UP001239795">
    <property type="component" value="Unassembled WGS sequence"/>
</dbReference>
<protein>
    <submittedName>
        <fullName evidence="1">Uncharacterized protein</fullName>
    </submittedName>
</protein>
<gene>
    <name evidence="1" type="ORF">CMEL01_00736</name>
</gene>
<sequence>MILPIRHDTSTTSPPQPKHRCFIVLYFASLDCDIANRKPRMPALRDLRCVPIRTSHAPLPLSFCLNSTSV</sequence>
<keyword evidence="2" id="KW-1185">Reference proteome</keyword>
<accession>A0AAI9V1N9</accession>
<dbReference type="AlphaFoldDB" id="A0AAI9V1N9"/>
<proteinExistence type="predicted"/>
<dbReference type="EMBL" id="MLGG01000001">
    <property type="protein sequence ID" value="KAK1468969.1"/>
    <property type="molecule type" value="Genomic_DNA"/>
</dbReference>
<evidence type="ECO:0000313" key="1">
    <source>
        <dbReference type="EMBL" id="KAK1468969.1"/>
    </source>
</evidence>
<name>A0AAI9V1N9_9PEZI</name>
<organism evidence="1 2">
    <name type="scientific">Colletotrichum melonis</name>
    <dbReference type="NCBI Taxonomy" id="1209925"/>
    <lineage>
        <taxon>Eukaryota</taxon>
        <taxon>Fungi</taxon>
        <taxon>Dikarya</taxon>
        <taxon>Ascomycota</taxon>
        <taxon>Pezizomycotina</taxon>
        <taxon>Sordariomycetes</taxon>
        <taxon>Hypocreomycetidae</taxon>
        <taxon>Glomerellales</taxon>
        <taxon>Glomerellaceae</taxon>
        <taxon>Colletotrichum</taxon>
        <taxon>Colletotrichum acutatum species complex</taxon>
    </lineage>
</organism>
<comment type="caution">
    <text evidence="1">The sequence shown here is derived from an EMBL/GenBank/DDBJ whole genome shotgun (WGS) entry which is preliminary data.</text>
</comment>
<reference evidence="1 2" key="1">
    <citation type="submission" date="2016-10" db="EMBL/GenBank/DDBJ databases">
        <title>The genome sequence of Colletotrichum fioriniae PJ7.</title>
        <authorList>
            <person name="Baroncelli R."/>
        </authorList>
    </citation>
    <scope>NUCLEOTIDE SEQUENCE [LARGE SCALE GENOMIC DNA]</scope>
    <source>
        <strain evidence="1">Col 31</strain>
    </source>
</reference>